<dbReference type="Proteomes" id="UP001197609">
    <property type="component" value="Unassembled WGS sequence"/>
</dbReference>
<dbReference type="EMBL" id="JAIOIU010000142">
    <property type="protein sequence ID" value="MBZ0160712.1"/>
    <property type="molecule type" value="Genomic_DNA"/>
</dbReference>
<accession>A0AAJ1ALW4</accession>
<dbReference type="GO" id="GO:0000160">
    <property type="term" value="P:phosphorelay signal transduction system"/>
    <property type="evidence" value="ECO:0007669"/>
    <property type="project" value="InterPro"/>
</dbReference>
<feature type="modified residue" description="4-aspartylphosphate" evidence="2">
    <location>
        <position position="61"/>
    </location>
</feature>
<dbReference type="Gene3D" id="3.40.50.2300">
    <property type="match status" value="1"/>
</dbReference>
<proteinExistence type="predicted"/>
<evidence type="ECO:0000259" key="3">
    <source>
        <dbReference type="PROSITE" id="PS50110"/>
    </source>
</evidence>
<dbReference type="InterPro" id="IPR011006">
    <property type="entry name" value="CheY-like_superfamily"/>
</dbReference>
<dbReference type="PANTHER" id="PTHR44591">
    <property type="entry name" value="STRESS RESPONSE REGULATOR PROTEIN 1"/>
    <property type="match status" value="1"/>
</dbReference>
<keyword evidence="1 2" id="KW-0597">Phosphoprotein</keyword>
<sequence>MSAQRFNDERQKVLVVDDDPFFRELMTDLLEPAGYDVWTAHDGLAGLDALHNGPFDLILTDYRMPGVTGIEMAAFIRRSDTVTPIILITGDSYTLDPDVIVRAGITRVLSKPLQIDDFLNKYSLTAIQNNWQQS</sequence>
<feature type="domain" description="Response regulatory" evidence="3">
    <location>
        <begin position="12"/>
        <end position="126"/>
    </location>
</feature>
<reference evidence="4 5" key="1">
    <citation type="journal article" date="2021" name="bioRxiv">
        <title>Unraveling nitrogen, sulfur and carbon metabolic pathways and microbial community transcriptional responses to substrate deprivation and toxicity stresses in a bioreactor mimicking anoxic brackish coastal sediment conditions.</title>
        <authorList>
            <person name="Martins P.D."/>
            <person name="Echeveste M.J."/>
            <person name="Arshad A."/>
            <person name="Kurth J."/>
            <person name="Ouboter H."/>
            <person name="Jetten M.S.M."/>
            <person name="Welte C.U."/>
        </authorList>
    </citation>
    <scope>NUCLEOTIDE SEQUENCE [LARGE SCALE GENOMIC DNA]</scope>
    <source>
        <strain evidence="4">MAG_38</strain>
    </source>
</reference>
<dbReference type="PANTHER" id="PTHR44591:SF3">
    <property type="entry name" value="RESPONSE REGULATORY DOMAIN-CONTAINING PROTEIN"/>
    <property type="match status" value="1"/>
</dbReference>
<evidence type="ECO:0000256" key="1">
    <source>
        <dbReference type="ARBA" id="ARBA00022553"/>
    </source>
</evidence>
<gene>
    <name evidence="4" type="ORF">K8G79_11340</name>
</gene>
<dbReference type="PROSITE" id="PS50110">
    <property type="entry name" value="RESPONSE_REGULATORY"/>
    <property type="match status" value="1"/>
</dbReference>
<name>A0AAJ1ALW4_9BACT</name>
<comment type="caution">
    <text evidence="4">The sequence shown here is derived from an EMBL/GenBank/DDBJ whole genome shotgun (WGS) entry which is preliminary data.</text>
</comment>
<evidence type="ECO:0000313" key="4">
    <source>
        <dbReference type="EMBL" id="MBZ0160712.1"/>
    </source>
</evidence>
<evidence type="ECO:0000256" key="2">
    <source>
        <dbReference type="PROSITE-ProRule" id="PRU00169"/>
    </source>
</evidence>
<dbReference type="Pfam" id="PF00072">
    <property type="entry name" value="Response_reg"/>
    <property type="match status" value="1"/>
</dbReference>
<dbReference type="CDD" id="cd17546">
    <property type="entry name" value="REC_hyHK_CKI1_RcsC-like"/>
    <property type="match status" value="1"/>
</dbReference>
<dbReference type="InterPro" id="IPR050595">
    <property type="entry name" value="Bact_response_regulator"/>
</dbReference>
<dbReference type="SUPFAM" id="SSF52172">
    <property type="entry name" value="CheY-like"/>
    <property type="match status" value="1"/>
</dbReference>
<dbReference type="AlphaFoldDB" id="A0AAJ1ALW4"/>
<dbReference type="InterPro" id="IPR001789">
    <property type="entry name" value="Sig_transdc_resp-reg_receiver"/>
</dbReference>
<organism evidence="4 5">
    <name type="scientific">Candidatus Methylomirabilis tolerans</name>
    <dbReference type="NCBI Taxonomy" id="3123416"/>
    <lineage>
        <taxon>Bacteria</taxon>
        <taxon>Candidatus Methylomirabilota</taxon>
        <taxon>Candidatus Methylomirabilia</taxon>
        <taxon>Candidatus Methylomirabilales</taxon>
        <taxon>Candidatus Methylomirabilaceae</taxon>
        <taxon>Candidatus Methylomirabilis</taxon>
    </lineage>
</organism>
<dbReference type="SMART" id="SM00448">
    <property type="entry name" value="REC"/>
    <property type="match status" value="1"/>
</dbReference>
<protein>
    <submittedName>
        <fullName evidence="4">Response regulator</fullName>
    </submittedName>
</protein>
<evidence type="ECO:0000313" key="5">
    <source>
        <dbReference type="Proteomes" id="UP001197609"/>
    </source>
</evidence>